<dbReference type="Proteomes" id="UP000751190">
    <property type="component" value="Unassembled WGS sequence"/>
</dbReference>
<sequence length="263" mass="26951">MWLRSLAAGRAPLGARAAARAGAARRGVAGRAAPQPAPGMPTLRTAQSRAAAALLPLTRTDAFTINCELTGAESAEHVLGVLRASELTTPRTRHPATCALARAAEEEGGGGGGAAAGWRSSALSHRQPSCTAPEGADGVDAAALRMLARGAAAARADGGAHLARIGRLRAQRARRALPAAADARGAAADGCAPRARVRKPPVKALTRRARLVELAWVFKAAAHPGARALLERALHERSARPHQHLEPHQLAADGRLNDGGAAV</sequence>
<dbReference type="AlphaFoldDB" id="A0A8J5X293"/>
<evidence type="ECO:0000313" key="3">
    <source>
        <dbReference type="Proteomes" id="UP000751190"/>
    </source>
</evidence>
<dbReference type="EMBL" id="JAGTXO010000046">
    <property type="protein sequence ID" value="KAG8458966.1"/>
    <property type="molecule type" value="Genomic_DNA"/>
</dbReference>
<evidence type="ECO:0000256" key="1">
    <source>
        <dbReference type="SAM" id="MobiDB-lite"/>
    </source>
</evidence>
<reference evidence="2" key="1">
    <citation type="submission" date="2021-05" db="EMBL/GenBank/DDBJ databases">
        <title>The genome of the haptophyte Pavlova lutheri (Diacronema luteri, Pavlovales) - a model for lipid biosynthesis in eukaryotic algae.</title>
        <authorList>
            <person name="Hulatt C.J."/>
            <person name="Posewitz M.C."/>
        </authorList>
    </citation>
    <scope>NUCLEOTIDE SEQUENCE</scope>
    <source>
        <strain evidence="2">NIVA-4/92</strain>
    </source>
</reference>
<proteinExistence type="predicted"/>
<feature type="compositionally biased region" description="Basic and acidic residues" evidence="1">
    <location>
        <begin position="238"/>
        <end position="247"/>
    </location>
</feature>
<feature type="compositionally biased region" description="Polar residues" evidence="1">
    <location>
        <begin position="121"/>
        <end position="130"/>
    </location>
</feature>
<keyword evidence="3" id="KW-1185">Reference proteome</keyword>
<name>A0A8J5X293_DIALT</name>
<feature type="region of interest" description="Disordered" evidence="1">
    <location>
        <begin position="238"/>
        <end position="263"/>
    </location>
</feature>
<evidence type="ECO:0000313" key="2">
    <source>
        <dbReference type="EMBL" id="KAG8458966.1"/>
    </source>
</evidence>
<protein>
    <submittedName>
        <fullName evidence="2">Uncharacterized protein</fullName>
    </submittedName>
</protein>
<feature type="region of interest" description="Disordered" evidence="1">
    <location>
        <begin position="109"/>
        <end position="135"/>
    </location>
</feature>
<accession>A0A8J5X293</accession>
<gene>
    <name evidence="2" type="ORF">KFE25_004300</name>
</gene>
<organism evidence="2 3">
    <name type="scientific">Diacronema lutheri</name>
    <name type="common">Unicellular marine alga</name>
    <name type="synonym">Monochrysis lutheri</name>
    <dbReference type="NCBI Taxonomy" id="2081491"/>
    <lineage>
        <taxon>Eukaryota</taxon>
        <taxon>Haptista</taxon>
        <taxon>Haptophyta</taxon>
        <taxon>Pavlovophyceae</taxon>
        <taxon>Pavlovales</taxon>
        <taxon>Pavlovaceae</taxon>
        <taxon>Diacronema</taxon>
    </lineage>
</organism>
<comment type="caution">
    <text evidence="2">The sequence shown here is derived from an EMBL/GenBank/DDBJ whole genome shotgun (WGS) entry which is preliminary data.</text>
</comment>